<name>A0AAU6W3Z9_9VIRU</name>
<sequence>MLTAVALSLSLTLLPKELEADVRATLVQAGYTVESVECSATGNCSVKTNSGGFKLKCDDAGCVVLPKVDTI</sequence>
<proteinExistence type="predicted"/>
<accession>A0AAU6W3Z9</accession>
<organism evidence="1">
    <name type="scientific">Pseudomonas phage Cygsa01</name>
    <dbReference type="NCBI Taxonomy" id="3138529"/>
    <lineage>
        <taxon>Viruses</taxon>
    </lineage>
</organism>
<gene>
    <name evidence="1" type="ORF">Cygsa01_00187</name>
</gene>
<reference evidence="1" key="1">
    <citation type="journal article" date="2024" name="J. Gen. Virol.">
        <title>Novel phages of Pseudomonas syringae unveil numerous potential auxiliary metabolic genes.</title>
        <authorList>
            <person name="Feltin C."/>
            <person name="Garneau J.R."/>
            <person name="Morris C.E."/>
            <person name="Berard A."/>
            <person name="Torres-Barcelo C."/>
        </authorList>
    </citation>
    <scope>NUCLEOTIDE SEQUENCE</scope>
</reference>
<protein>
    <submittedName>
        <fullName evidence="1">Uncharacterized protein</fullName>
    </submittedName>
</protein>
<evidence type="ECO:0000313" key="1">
    <source>
        <dbReference type="EMBL" id="XAI71233.1"/>
    </source>
</evidence>
<dbReference type="EMBL" id="PP179332">
    <property type="protein sequence ID" value="XAI71233.1"/>
    <property type="molecule type" value="Genomic_DNA"/>
</dbReference>